<keyword evidence="1" id="KW-0175">Coiled coil</keyword>
<accession>A0ABD3TCZ8</accession>
<evidence type="ECO:0000313" key="3">
    <source>
        <dbReference type="Proteomes" id="UP001634393"/>
    </source>
</evidence>
<dbReference type="AlphaFoldDB" id="A0ABD3TCZ8"/>
<evidence type="ECO:0000313" key="2">
    <source>
        <dbReference type="EMBL" id="KAL3834872.1"/>
    </source>
</evidence>
<dbReference type="PANTHER" id="PTHR33735:SF26">
    <property type="entry name" value="PTERIN-BINDING DOMAIN-CONTAINING PROTEIN"/>
    <property type="match status" value="1"/>
</dbReference>
<organism evidence="2 3">
    <name type="scientific">Penstemon smallii</name>
    <dbReference type="NCBI Taxonomy" id="265156"/>
    <lineage>
        <taxon>Eukaryota</taxon>
        <taxon>Viridiplantae</taxon>
        <taxon>Streptophyta</taxon>
        <taxon>Embryophyta</taxon>
        <taxon>Tracheophyta</taxon>
        <taxon>Spermatophyta</taxon>
        <taxon>Magnoliopsida</taxon>
        <taxon>eudicotyledons</taxon>
        <taxon>Gunneridae</taxon>
        <taxon>Pentapetalae</taxon>
        <taxon>asterids</taxon>
        <taxon>lamiids</taxon>
        <taxon>Lamiales</taxon>
        <taxon>Plantaginaceae</taxon>
        <taxon>Cheloneae</taxon>
        <taxon>Penstemon</taxon>
    </lineage>
</organism>
<name>A0ABD3TCZ8_9LAMI</name>
<reference evidence="2 3" key="1">
    <citation type="submission" date="2024-12" db="EMBL/GenBank/DDBJ databases">
        <title>The unique morphological basis and parallel evolutionary history of personate flowers in Penstemon.</title>
        <authorList>
            <person name="Depatie T.H."/>
            <person name="Wessinger C.A."/>
        </authorList>
    </citation>
    <scope>NUCLEOTIDE SEQUENCE [LARGE SCALE GENOMIC DNA]</scope>
    <source>
        <strain evidence="2">WTNN_2</strain>
        <tissue evidence="2">Leaf</tissue>
    </source>
</reference>
<evidence type="ECO:0000256" key="1">
    <source>
        <dbReference type="SAM" id="Coils"/>
    </source>
</evidence>
<protein>
    <submittedName>
        <fullName evidence="2">Uncharacterized protein</fullName>
    </submittedName>
</protein>
<proteinExistence type="predicted"/>
<keyword evidence="3" id="KW-1185">Reference proteome</keyword>
<dbReference type="PANTHER" id="PTHR33735">
    <property type="entry name" value="EXPRESSED PROTEIN"/>
    <property type="match status" value="1"/>
</dbReference>
<gene>
    <name evidence="2" type="ORF">ACJIZ3_009608</name>
</gene>
<dbReference type="EMBL" id="JBJXBP010000004">
    <property type="protein sequence ID" value="KAL3834872.1"/>
    <property type="molecule type" value="Genomic_DNA"/>
</dbReference>
<feature type="coiled-coil region" evidence="1">
    <location>
        <begin position="165"/>
        <end position="195"/>
    </location>
</feature>
<dbReference type="Proteomes" id="UP001634393">
    <property type="component" value="Unassembled WGS sequence"/>
</dbReference>
<comment type="caution">
    <text evidence="2">The sequence shown here is derived from an EMBL/GenBank/DDBJ whole genome shotgun (WGS) entry which is preliminary data.</text>
</comment>
<sequence>MAASSCTSITLLLNNKSNKSASQSYNKRDQCSFLGGDRRLHDLQCGHRAARIRTNKNMDLVVRNATPEVAADLVSSTFSNIPGFSLIADNPWASGLAGLFVAVPFVIQRLVILSKEVDMAAETVEKIADTVGKVAEQVDKAAEDIAESLPEGGLKNFVGLVEDIAEETTKDAQKVEDLMDKVEELDDKLEAFLNKQSKGVDKA</sequence>